<dbReference type="eggNOG" id="ENOG502SY5R">
    <property type="taxonomic scope" value="Eukaryota"/>
</dbReference>
<protein>
    <recommendedName>
        <fullName evidence="3">Reverse transcriptase zinc-binding domain-containing protein</fullName>
    </recommendedName>
</protein>
<dbReference type="EnsemblMetazoa" id="RPRC003253-RA">
    <property type="protein sequence ID" value="RPRC003253-PA"/>
    <property type="gene ID" value="RPRC003253"/>
</dbReference>
<name>T1HGT0_RHOPR</name>
<organism evidence="1 2">
    <name type="scientific">Rhodnius prolixus</name>
    <name type="common">Triatomid bug</name>
    <dbReference type="NCBI Taxonomy" id="13249"/>
    <lineage>
        <taxon>Eukaryota</taxon>
        <taxon>Metazoa</taxon>
        <taxon>Ecdysozoa</taxon>
        <taxon>Arthropoda</taxon>
        <taxon>Hexapoda</taxon>
        <taxon>Insecta</taxon>
        <taxon>Pterygota</taxon>
        <taxon>Neoptera</taxon>
        <taxon>Paraneoptera</taxon>
        <taxon>Hemiptera</taxon>
        <taxon>Heteroptera</taxon>
        <taxon>Panheteroptera</taxon>
        <taxon>Cimicomorpha</taxon>
        <taxon>Reduviidae</taxon>
        <taxon>Triatominae</taxon>
        <taxon>Rhodnius</taxon>
    </lineage>
</organism>
<dbReference type="STRING" id="13249.T1HGT0"/>
<evidence type="ECO:0000313" key="1">
    <source>
        <dbReference type="EnsemblMetazoa" id="RPRC003253-PA"/>
    </source>
</evidence>
<dbReference type="HOGENOM" id="CLU_060012_1_0_1"/>
<keyword evidence="2" id="KW-1185">Reference proteome</keyword>
<dbReference type="Proteomes" id="UP000015103">
    <property type="component" value="Unassembled WGS sequence"/>
</dbReference>
<evidence type="ECO:0000313" key="2">
    <source>
        <dbReference type="Proteomes" id="UP000015103"/>
    </source>
</evidence>
<sequence>MAGGKKILFKRGGDCRNECAEIWAPLYCSKLECVQTRYFKSIFHWPRNVPNHYVRIEVGLESIETEVLKKMVRWWHKVQLMDGNRLPKICLNILKSLSNDRISMVKFNWYTQLKGKLDSIDAVSLLNTSEMSQFKDEFSSSILKFQNNKFSLDINAVLHSNYNPDFRKISSLTLCEQYLSLRVPIIKHKLISQMRLCQPRSFQITSSGFRNSFQTDISNCPICSIPEREDLQHFLLKCLRLQSYRDKYLNKYISSISDVDVQVQALLDVADINKLNDLFYFITSAFKMRNFVLSL</sequence>
<dbReference type="EMBL" id="ACPB03006861">
    <property type="status" value="NOT_ANNOTATED_CDS"/>
    <property type="molecule type" value="Genomic_DNA"/>
</dbReference>
<evidence type="ECO:0008006" key="3">
    <source>
        <dbReference type="Google" id="ProtNLM"/>
    </source>
</evidence>
<accession>T1HGT0</accession>
<dbReference type="InParanoid" id="T1HGT0"/>
<reference evidence="1" key="1">
    <citation type="submission" date="2015-05" db="UniProtKB">
        <authorList>
            <consortium name="EnsemblMetazoa"/>
        </authorList>
    </citation>
    <scope>IDENTIFICATION</scope>
</reference>
<dbReference type="VEuPathDB" id="VectorBase:RPRC003253"/>
<dbReference type="AlphaFoldDB" id="T1HGT0"/>
<proteinExistence type="predicted"/>